<keyword evidence="1" id="KW-0472">Membrane</keyword>
<keyword evidence="1" id="KW-1133">Transmembrane helix</keyword>
<evidence type="ECO:0000256" key="1">
    <source>
        <dbReference type="SAM" id="Phobius"/>
    </source>
</evidence>
<dbReference type="AlphaFoldDB" id="A0A7Y3T824"/>
<evidence type="ECO:0000313" key="3">
    <source>
        <dbReference type="Proteomes" id="UP000526233"/>
    </source>
</evidence>
<organism evidence="2 3">
    <name type="scientific">Brucella pseudogrignonensis</name>
    <dbReference type="NCBI Taxonomy" id="419475"/>
    <lineage>
        <taxon>Bacteria</taxon>
        <taxon>Pseudomonadati</taxon>
        <taxon>Pseudomonadota</taxon>
        <taxon>Alphaproteobacteria</taxon>
        <taxon>Hyphomicrobiales</taxon>
        <taxon>Brucellaceae</taxon>
        <taxon>Brucella/Ochrobactrum group</taxon>
        <taxon>Brucella</taxon>
    </lineage>
</organism>
<accession>A0A7Y3T824</accession>
<protein>
    <recommendedName>
        <fullName evidence="4">Holin of 3TMs, for gene-transfer release</fullName>
    </recommendedName>
</protein>
<dbReference type="EMBL" id="PKQI01000003">
    <property type="protein sequence ID" value="NNV22669.1"/>
    <property type="molecule type" value="Genomic_DNA"/>
</dbReference>
<evidence type="ECO:0008006" key="4">
    <source>
        <dbReference type="Google" id="ProtNLM"/>
    </source>
</evidence>
<dbReference type="Proteomes" id="UP000526233">
    <property type="component" value="Unassembled WGS sequence"/>
</dbReference>
<evidence type="ECO:0000313" key="2">
    <source>
        <dbReference type="EMBL" id="NNV22669.1"/>
    </source>
</evidence>
<feature type="transmembrane region" description="Helical" evidence="1">
    <location>
        <begin position="106"/>
        <end position="131"/>
    </location>
</feature>
<feature type="transmembrane region" description="Helical" evidence="1">
    <location>
        <begin position="68"/>
        <end position="94"/>
    </location>
</feature>
<name>A0A7Y3T824_9HYPH</name>
<gene>
    <name evidence="2" type="ORF">EHE22_19855</name>
</gene>
<keyword evidence="1" id="KW-0812">Transmembrane</keyword>
<proteinExistence type="predicted"/>
<reference evidence="2 3" key="1">
    <citation type="submission" date="2018-11" db="EMBL/GenBank/DDBJ databases">
        <title>Genome sequencing and analysis.</title>
        <authorList>
            <person name="Huang Y.-T."/>
        </authorList>
    </citation>
    <scope>NUCLEOTIDE SEQUENCE [LARGE SCALE GENOMIC DNA]</scope>
    <source>
        <strain evidence="2 3">SHIN</strain>
    </source>
</reference>
<dbReference type="RefSeq" id="WP_171380182.1">
    <property type="nucleotide sequence ID" value="NZ_PKQI01000003.1"/>
</dbReference>
<sequence length="135" mass="14905">MFSSLLRWLTGDFIGALTRAYEMKLKAENDQQRLVADAAIADISRQIEEARNAKEVRLASAVFWEMRLITAVIAGCFAIHLVLVTADTCFALGWRIAKFPAPFDEWQGMILLSFFGIQALGGGLNAIASAIRGRK</sequence>
<comment type="caution">
    <text evidence="2">The sequence shown here is derived from an EMBL/GenBank/DDBJ whole genome shotgun (WGS) entry which is preliminary data.</text>
</comment>